<gene>
    <name evidence="1" type="ORF">GSLYS_00004760001</name>
</gene>
<protein>
    <submittedName>
        <fullName evidence="1">Uncharacterized protein</fullName>
    </submittedName>
</protein>
<keyword evidence="2" id="KW-1185">Reference proteome</keyword>
<dbReference type="PANTHER" id="PTHR45913">
    <property type="entry name" value="EPM2A-INTERACTING PROTEIN 1"/>
    <property type="match status" value="1"/>
</dbReference>
<reference evidence="1 2" key="1">
    <citation type="submission" date="2024-04" db="EMBL/GenBank/DDBJ databases">
        <authorList>
            <consortium name="Genoscope - CEA"/>
            <person name="William W."/>
        </authorList>
    </citation>
    <scope>NUCLEOTIDE SEQUENCE [LARGE SCALE GENOMIC DNA]</scope>
</reference>
<sequence length="82" mass="9400">MRAMPLSNNTVSTRIDEMSEDIKIQLVEKLKTRKVSVQMDESILRDNEAVLITCVRYIDKGYFAEEMLLCKSVVTKLFIAAD</sequence>
<evidence type="ECO:0000313" key="1">
    <source>
        <dbReference type="EMBL" id="CAL1530635.1"/>
    </source>
</evidence>
<dbReference type="Proteomes" id="UP001497497">
    <property type="component" value="Unassembled WGS sequence"/>
</dbReference>
<dbReference type="PANTHER" id="PTHR45913:SF19">
    <property type="entry name" value="LOW QUALITY PROTEIN: ZINC FINGER BED DOMAIN-CONTAINING PROTEIN 5-LIKE"/>
    <property type="match status" value="1"/>
</dbReference>
<dbReference type="AlphaFoldDB" id="A0AAV2HBE5"/>
<feature type="non-terminal residue" evidence="1">
    <location>
        <position position="82"/>
    </location>
</feature>
<dbReference type="EMBL" id="CAXITT010000073">
    <property type="protein sequence ID" value="CAL1530635.1"/>
    <property type="molecule type" value="Genomic_DNA"/>
</dbReference>
<accession>A0AAV2HBE5</accession>
<proteinExistence type="predicted"/>
<evidence type="ECO:0000313" key="2">
    <source>
        <dbReference type="Proteomes" id="UP001497497"/>
    </source>
</evidence>
<name>A0AAV2HBE5_LYMST</name>
<comment type="caution">
    <text evidence="1">The sequence shown here is derived from an EMBL/GenBank/DDBJ whole genome shotgun (WGS) entry which is preliminary data.</text>
</comment>
<organism evidence="1 2">
    <name type="scientific">Lymnaea stagnalis</name>
    <name type="common">Great pond snail</name>
    <name type="synonym">Helix stagnalis</name>
    <dbReference type="NCBI Taxonomy" id="6523"/>
    <lineage>
        <taxon>Eukaryota</taxon>
        <taxon>Metazoa</taxon>
        <taxon>Spiralia</taxon>
        <taxon>Lophotrochozoa</taxon>
        <taxon>Mollusca</taxon>
        <taxon>Gastropoda</taxon>
        <taxon>Heterobranchia</taxon>
        <taxon>Euthyneura</taxon>
        <taxon>Panpulmonata</taxon>
        <taxon>Hygrophila</taxon>
        <taxon>Lymnaeoidea</taxon>
        <taxon>Lymnaeidae</taxon>
        <taxon>Lymnaea</taxon>
    </lineage>
</organism>